<evidence type="ECO:0000313" key="3">
    <source>
        <dbReference type="EMBL" id="TYT63815.1"/>
    </source>
</evidence>
<dbReference type="RefSeq" id="WP_149079622.1">
    <property type="nucleotide sequence ID" value="NZ_VTAW01000001.1"/>
</dbReference>
<sequence length="415" mass="45504">MKESRAFCPRCGEPMPDRSASDASGNEEADSDGHHDDGVADPLRPDSEVEICDACYFDDFDFVDAPDQIDVRVCAQCGAVHRGNRWVDVGAEDYTDIAIDEVSEALGVHVDVEDVAWQVEPEQVDQNTIRMHCYFTGVARGTPVEEQVTVPVRIARQTCTRCGRIAGDYYASIVQIRADERTPTTEEIDRAKEIANTTVAEMEATGDRNAFVTEMGEVDDGLNIKVSTNKIGKKISNKMVEEFGGTVNDAETLVTEDEDGNEVYRVTFAVRLPPYRPGDVIDLADDEEGPVLVRSARGNLKGTRVRTGERYEASYEEGNAPEARKLGEREDGVETTVVTVEDENAVQVLDPETYQAKTVARPEYFDPDAETVPVLKSRVGLHVLPDSDPGAGDDADANEPYDPYANPPEGDESDA</sequence>
<feature type="region of interest" description="Disordered" evidence="1">
    <location>
        <begin position="380"/>
        <end position="415"/>
    </location>
</feature>
<dbReference type="Proteomes" id="UP000324104">
    <property type="component" value="Unassembled WGS sequence"/>
</dbReference>
<evidence type="ECO:0000256" key="1">
    <source>
        <dbReference type="SAM" id="MobiDB-lite"/>
    </source>
</evidence>
<protein>
    <recommendedName>
        <fullName evidence="2">Nmd3 N-terminal domain-containing protein</fullName>
    </recommendedName>
</protein>
<evidence type="ECO:0000259" key="2">
    <source>
        <dbReference type="Pfam" id="PF04981"/>
    </source>
</evidence>
<comment type="caution">
    <text evidence="3">The sequence shown here is derived from an EMBL/GenBank/DDBJ whole genome shotgun (WGS) entry which is preliminary data.</text>
</comment>
<feature type="region of interest" description="Disordered" evidence="1">
    <location>
        <begin position="1"/>
        <end position="43"/>
    </location>
</feature>
<dbReference type="PANTHER" id="PTHR12746:SF2">
    <property type="entry name" value="60S RIBOSOMAL EXPORT PROTEIN NMD3"/>
    <property type="match status" value="1"/>
</dbReference>
<dbReference type="EMBL" id="VTAW01000001">
    <property type="protein sequence ID" value="TYT63815.1"/>
    <property type="molecule type" value="Genomic_DNA"/>
</dbReference>
<dbReference type="InterPro" id="IPR039768">
    <property type="entry name" value="Nmd3"/>
</dbReference>
<dbReference type="GO" id="GO:0043023">
    <property type="term" value="F:ribosomal large subunit binding"/>
    <property type="evidence" value="ECO:0007669"/>
    <property type="project" value="InterPro"/>
</dbReference>
<keyword evidence="4" id="KW-1185">Reference proteome</keyword>
<feature type="compositionally biased region" description="Basic and acidic residues" evidence="1">
    <location>
        <begin position="31"/>
        <end position="43"/>
    </location>
</feature>
<dbReference type="GO" id="GO:0005737">
    <property type="term" value="C:cytoplasm"/>
    <property type="evidence" value="ECO:0007669"/>
    <property type="project" value="TreeGrafter"/>
</dbReference>
<proteinExistence type="predicted"/>
<reference evidence="3 4" key="1">
    <citation type="submission" date="2019-08" db="EMBL/GenBank/DDBJ databases">
        <title>Archaea genome.</title>
        <authorList>
            <person name="Kajale S."/>
            <person name="Shouche Y."/>
            <person name="Deshpande N."/>
            <person name="Sharma A."/>
        </authorList>
    </citation>
    <scope>NUCLEOTIDE SEQUENCE [LARGE SCALE GENOMIC DNA]</scope>
    <source>
        <strain evidence="3 4">ESP3B_9</strain>
    </source>
</reference>
<accession>A0A5D5ASI1</accession>
<evidence type="ECO:0000313" key="4">
    <source>
        <dbReference type="Proteomes" id="UP000324104"/>
    </source>
</evidence>
<organism evidence="3 4">
    <name type="scientific">Natrialba swarupiae</name>
    <dbReference type="NCBI Taxonomy" id="2448032"/>
    <lineage>
        <taxon>Archaea</taxon>
        <taxon>Methanobacteriati</taxon>
        <taxon>Methanobacteriota</taxon>
        <taxon>Stenosarchaea group</taxon>
        <taxon>Halobacteria</taxon>
        <taxon>Halobacteriales</taxon>
        <taxon>Natrialbaceae</taxon>
        <taxon>Natrialba</taxon>
    </lineage>
</organism>
<dbReference type="AlphaFoldDB" id="A0A5D5ASI1"/>
<feature type="domain" description="Nmd3 N-terminal" evidence="2">
    <location>
        <begin position="8"/>
        <end position="272"/>
    </location>
</feature>
<gene>
    <name evidence="3" type="ORF">FYC77_00915</name>
</gene>
<name>A0A5D5ASI1_9EURY</name>
<dbReference type="PANTHER" id="PTHR12746">
    <property type="entry name" value="NONSENSE-MEDIATED MRNA DECAY PROTEIN 3"/>
    <property type="match status" value="1"/>
</dbReference>
<dbReference type="InterPro" id="IPR007064">
    <property type="entry name" value="Nmd3_N"/>
</dbReference>
<dbReference type="Pfam" id="PF04981">
    <property type="entry name" value="NMD3"/>
    <property type="match status" value="1"/>
</dbReference>